<dbReference type="AlphaFoldDB" id="A0A8J6INH2"/>
<accession>A0A8J6INH2</accession>
<evidence type="ECO:0000313" key="4">
    <source>
        <dbReference type="EMBL" id="MBC3516974.1"/>
    </source>
</evidence>
<dbReference type="Pfam" id="PF13412">
    <property type="entry name" value="HTH_24"/>
    <property type="match status" value="1"/>
</dbReference>
<dbReference type="EMBL" id="JACOGI010000002">
    <property type="protein sequence ID" value="MBC3516974.1"/>
    <property type="molecule type" value="Genomic_DNA"/>
</dbReference>
<dbReference type="PANTHER" id="PTHR10584">
    <property type="entry name" value="SUGAR KINASE"/>
    <property type="match status" value="1"/>
</dbReference>
<dbReference type="InterPro" id="IPR002173">
    <property type="entry name" value="Carboh/pur_kinase_PfkB_CS"/>
</dbReference>
<evidence type="ECO:0000259" key="3">
    <source>
        <dbReference type="Pfam" id="PF00294"/>
    </source>
</evidence>
<dbReference type="CDD" id="cd00090">
    <property type="entry name" value="HTH_ARSR"/>
    <property type="match status" value="1"/>
</dbReference>
<organism evidence="4 5">
    <name type="scientific">Neobittarella massiliensis</name>
    <name type="common">ex Bilen et al. 2018</name>
    <dbReference type="NCBI Taxonomy" id="2041842"/>
    <lineage>
        <taxon>Bacteria</taxon>
        <taxon>Bacillati</taxon>
        <taxon>Bacillota</taxon>
        <taxon>Clostridia</taxon>
        <taxon>Eubacteriales</taxon>
        <taxon>Oscillospiraceae</taxon>
        <taxon>Neobittarella (ex Bilen et al. 2018)</taxon>
    </lineage>
</organism>
<dbReference type="Gene3D" id="3.40.1190.20">
    <property type="match status" value="1"/>
</dbReference>
<dbReference type="Gene3D" id="1.10.10.10">
    <property type="entry name" value="Winged helix-like DNA-binding domain superfamily/Winged helix DNA-binding domain"/>
    <property type="match status" value="1"/>
</dbReference>
<name>A0A8J6INH2_9FIRM</name>
<dbReference type="PANTHER" id="PTHR10584:SF166">
    <property type="entry name" value="RIBOKINASE"/>
    <property type="match status" value="1"/>
</dbReference>
<evidence type="ECO:0000313" key="5">
    <source>
        <dbReference type="Proteomes" id="UP000597668"/>
    </source>
</evidence>
<dbReference type="Pfam" id="PF00294">
    <property type="entry name" value="PfkB"/>
    <property type="match status" value="1"/>
</dbReference>
<protein>
    <submittedName>
        <fullName evidence="4">Winged helix-turn-helix transcriptional regulator</fullName>
    </submittedName>
</protein>
<dbReference type="InterPro" id="IPR011991">
    <property type="entry name" value="ArsR-like_HTH"/>
</dbReference>
<evidence type="ECO:0000256" key="1">
    <source>
        <dbReference type="ARBA" id="ARBA00022679"/>
    </source>
</evidence>
<dbReference type="InterPro" id="IPR011611">
    <property type="entry name" value="PfkB_dom"/>
</dbReference>
<proteinExistence type="predicted"/>
<dbReference type="GO" id="GO:0016301">
    <property type="term" value="F:kinase activity"/>
    <property type="evidence" value="ECO:0007669"/>
    <property type="project" value="UniProtKB-KW"/>
</dbReference>
<keyword evidence="1" id="KW-0808">Transferase</keyword>
<gene>
    <name evidence="4" type="ORF">H8K20_11255</name>
</gene>
<feature type="domain" description="Carbohydrate kinase PfkB" evidence="3">
    <location>
        <begin position="57"/>
        <end position="348"/>
    </location>
</feature>
<dbReference type="PROSITE" id="PS00584">
    <property type="entry name" value="PFKB_KINASES_2"/>
    <property type="match status" value="1"/>
</dbReference>
<dbReference type="InterPro" id="IPR036390">
    <property type="entry name" value="WH_DNA-bd_sf"/>
</dbReference>
<dbReference type="Proteomes" id="UP000597668">
    <property type="component" value="Unassembled WGS sequence"/>
</dbReference>
<keyword evidence="5" id="KW-1185">Reference proteome</keyword>
<dbReference type="InterPro" id="IPR036388">
    <property type="entry name" value="WH-like_DNA-bd_sf"/>
</dbReference>
<dbReference type="RefSeq" id="WP_186488470.1">
    <property type="nucleotide sequence ID" value="NZ_JACOGI010000002.1"/>
</dbReference>
<dbReference type="SUPFAM" id="SSF53613">
    <property type="entry name" value="Ribokinase-like"/>
    <property type="match status" value="1"/>
</dbReference>
<dbReference type="SUPFAM" id="SSF46785">
    <property type="entry name" value="Winged helix' DNA-binding domain"/>
    <property type="match status" value="1"/>
</dbReference>
<keyword evidence="2" id="KW-0418">Kinase</keyword>
<sequence length="363" mass="39196">MTKREFEILNYLKAHPMATQDEIAQAFCVARSTISAHISNLQSKGYIAGRGYIFNRDYVVCAGTSNVDVSAFASAPLAMHNKNPNAVVKMSAGGVARNICENLSRQGINTKMLTNVGSDGNGRFLIKASRQAGIDMDHVQVVKGAASCTYISLHQPNGDLALGVTDMHLSQLLTRAYFQSKRPVIEGARFLVLSPCLPKESLDYLLHIEGVPCFVDVVSSEYVPKVQPLLGRLHTLKANEFEIQALTGIELRGEKDLEKSARWVLEHGVQQVFITLGERGAYAQNQKGQKVRMPAPSVAHIASTDGAGDAFSAAIIYGALNQFSLTHTVAYAQSAAALTLQCDSAINPALCAEKILEFQGGQS</sequence>
<reference evidence="4" key="1">
    <citation type="submission" date="2020-08" db="EMBL/GenBank/DDBJ databases">
        <authorList>
            <person name="Liu C."/>
            <person name="Sun Q."/>
        </authorList>
    </citation>
    <scope>NUCLEOTIDE SEQUENCE</scope>
    <source>
        <strain evidence="4">NSJ-65</strain>
    </source>
</reference>
<evidence type="ECO:0000256" key="2">
    <source>
        <dbReference type="ARBA" id="ARBA00022777"/>
    </source>
</evidence>
<comment type="caution">
    <text evidence="4">The sequence shown here is derived from an EMBL/GenBank/DDBJ whole genome shotgun (WGS) entry which is preliminary data.</text>
</comment>
<dbReference type="InterPro" id="IPR029056">
    <property type="entry name" value="Ribokinase-like"/>
</dbReference>
<dbReference type="CDD" id="cd01941">
    <property type="entry name" value="YeiC_kinase_like"/>
    <property type="match status" value="1"/>
</dbReference>